<organism evidence="1 2">
    <name type="scientific">Massilia mucilaginosa</name>
    <dbReference type="NCBI Taxonomy" id="2609282"/>
    <lineage>
        <taxon>Bacteria</taxon>
        <taxon>Pseudomonadati</taxon>
        <taxon>Pseudomonadota</taxon>
        <taxon>Betaproteobacteria</taxon>
        <taxon>Burkholderiales</taxon>
        <taxon>Oxalobacteraceae</taxon>
        <taxon>Telluria group</taxon>
        <taxon>Massilia</taxon>
    </lineage>
</organism>
<evidence type="ECO:0000313" key="1">
    <source>
        <dbReference type="EMBL" id="NHZ87715.1"/>
    </source>
</evidence>
<evidence type="ECO:0000313" key="2">
    <source>
        <dbReference type="Proteomes" id="UP000609726"/>
    </source>
</evidence>
<name>A0ABX0NLM9_9BURK</name>
<comment type="caution">
    <text evidence="1">The sequence shown here is derived from an EMBL/GenBank/DDBJ whole genome shotgun (WGS) entry which is preliminary data.</text>
</comment>
<keyword evidence="2" id="KW-1185">Reference proteome</keyword>
<gene>
    <name evidence="1" type="ORF">F2P45_01515</name>
</gene>
<accession>A0ABX0NLM9</accession>
<reference evidence="1 2" key="1">
    <citation type="submission" date="2019-10" db="EMBL/GenBank/DDBJ databases">
        <title>Taxonomy of Antarctic Massilia spp.: description of Massilia rubra sp. nov., Massilia aquatica sp. nov., Massilia mucilaginosa sp. nov., Massilia frigida sp. nov. isolated from streams, lakes and regoliths.</title>
        <authorList>
            <person name="Holochova P."/>
            <person name="Sedlacek I."/>
            <person name="Kralova S."/>
            <person name="Maslanova I."/>
            <person name="Busse H.-J."/>
            <person name="Stankova E."/>
            <person name="Vrbovska V."/>
            <person name="Kovarovic V."/>
            <person name="Bartak M."/>
            <person name="Svec P."/>
            <person name="Pantucek R."/>
        </authorList>
    </citation>
    <scope>NUCLEOTIDE SEQUENCE [LARGE SCALE GENOMIC DNA]</scope>
    <source>
        <strain evidence="1 2">CCM 8733</strain>
    </source>
</reference>
<dbReference type="Proteomes" id="UP000609726">
    <property type="component" value="Unassembled WGS sequence"/>
</dbReference>
<protein>
    <recommendedName>
        <fullName evidence="3">SMI1/KNR4 family protein</fullName>
    </recommendedName>
</protein>
<evidence type="ECO:0008006" key="3">
    <source>
        <dbReference type="Google" id="ProtNLM"/>
    </source>
</evidence>
<dbReference type="EMBL" id="WHJH01000001">
    <property type="protein sequence ID" value="NHZ87715.1"/>
    <property type="molecule type" value="Genomic_DNA"/>
</dbReference>
<proteinExistence type="predicted"/>
<dbReference type="RefSeq" id="WP_166870007.1">
    <property type="nucleotide sequence ID" value="NZ_WHJH01000001.1"/>
</dbReference>
<sequence>MAGPTGLDNPDSAAVAPFVAELNAYFASPRDPANVGRHDIELHLLDRAGSDQLMSHFQRKRLVRVYGGVVLDDGGSDHHFYLTRGPFAGGILFLSHEGENSRVVFGSLDDFLAAVAIARETGTWLTNNHPKPTPLHRDQAALAGFLHALLDTGEEKNEGLVYSAIRSLAPVDMDLLMRLVKHPDFFFAEAVAGQIAAYPAAALRPLAQLCCEHGMPQVQWAGERALKAIGQLG</sequence>